<evidence type="ECO:0000256" key="10">
    <source>
        <dbReference type="ARBA" id="ARBA00032441"/>
    </source>
</evidence>
<evidence type="ECO:0000256" key="7">
    <source>
        <dbReference type="ARBA" id="ARBA00022741"/>
    </source>
</evidence>
<evidence type="ECO:0000256" key="1">
    <source>
        <dbReference type="ARBA" id="ARBA00004496"/>
    </source>
</evidence>
<evidence type="ECO:0000256" key="5">
    <source>
        <dbReference type="ARBA" id="ARBA00022694"/>
    </source>
</evidence>
<keyword evidence="7" id="KW-0547">Nucleotide-binding</keyword>
<keyword evidence="12" id="KW-1185">Reference proteome</keyword>
<keyword evidence="8" id="KW-0067">ATP-binding</keyword>
<evidence type="ECO:0000256" key="8">
    <source>
        <dbReference type="ARBA" id="ARBA00022840"/>
    </source>
</evidence>
<keyword evidence="9" id="KW-0460">Magnesium</keyword>
<dbReference type="GO" id="GO:0005524">
    <property type="term" value="F:ATP binding"/>
    <property type="evidence" value="ECO:0007669"/>
    <property type="project" value="UniProtKB-KW"/>
</dbReference>
<dbReference type="NCBIfam" id="TIGR00150">
    <property type="entry name" value="T6A_YjeE"/>
    <property type="match status" value="1"/>
</dbReference>
<dbReference type="EMBL" id="SMAD01000001">
    <property type="protein sequence ID" value="TCS89852.1"/>
    <property type="molecule type" value="Genomic_DNA"/>
</dbReference>
<dbReference type="AlphaFoldDB" id="A0A4R3L083"/>
<dbReference type="PANTHER" id="PTHR33540">
    <property type="entry name" value="TRNA THREONYLCARBAMOYLADENOSINE BIOSYNTHESIS PROTEIN TSAE"/>
    <property type="match status" value="1"/>
</dbReference>
<dbReference type="Gene3D" id="3.40.50.300">
    <property type="entry name" value="P-loop containing nucleotide triphosphate hydrolases"/>
    <property type="match status" value="1"/>
</dbReference>
<dbReference type="SUPFAM" id="SSF52540">
    <property type="entry name" value="P-loop containing nucleoside triphosphate hydrolases"/>
    <property type="match status" value="1"/>
</dbReference>
<accession>A0A4R3L083</accession>
<reference evidence="11 12" key="1">
    <citation type="submission" date="2019-03" db="EMBL/GenBank/DDBJ databases">
        <title>Genomic Encyclopedia of Type Strains, Phase IV (KMG-IV): sequencing the most valuable type-strain genomes for metagenomic binning, comparative biology and taxonomic classification.</title>
        <authorList>
            <person name="Goeker M."/>
        </authorList>
    </citation>
    <scope>NUCLEOTIDE SEQUENCE [LARGE SCALE GENOMIC DNA]</scope>
    <source>
        <strain evidence="11 12">DSM 21100</strain>
    </source>
</reference>
<evidence type="ECO:0000256" key="4">
    <source>
        <dbReference type="ARBA" id="ARBA00022490"/>
    </source>
</evidence>
<dbReference type="GO" id="GO:0002949">
    <property type="term" value="P:tRNA threonylcarbamoyladenosine modification"/>
    <property type="evidence" value="ECO:0007669"/>
    <property type="project" value="InterPro"/>
</dbReference>
<dbReference type="RefSeq" id="WP_132127334.1">
    <property type="nucleotide sequence ID" value="NZ_CP042432.1"/>
</dbReference>
<organism evidence="11 12">
    <name type="scientific">Anseongella ginsenosidimutans</name>
    <dbReference type="NCBI Taxonomy" id="496056"/>
    <lineage>
        <taxon>Bacteria</taxon>
        <taxon>Pseudomonadati</taxon>
        <taxon>Bacteroidota</taxon>
        <taxon>Sphingobacteriia</taxon>
        <taxon>Sphingobacteriales</taxon>
        <taxon>Sphingobacteriaceae</taxon>
        <taxon>Anseongella</taxon>
    </lineage>
</organism>
<dbReference type="PANTHER" id="PTHR33540:SF2">
    <property type="entry name" value="TRNA THREONYLCARBAMOYLADENOSINE BIOSYNTHESIS PROTEIN TSAE"/>
    <property type="match status" value="1"/>
</dbReference>
<keyword evidence="6" id="KW-0479">Metal-binding</keyword>
<comment type="similarity">
    <text evidence="2">Belongs to the TsaE family.</text>
</comment>
<dbReference type="Pfam" id="PF02367">
    <property type="entry name" value="TsaE"/>
    <property type="match status" value="1"/>
</dbReference>
<dbReference type="GO" id="GO:0046872">
    <property type="term" value="F:metal ion binding"/>
    <property type="evidence" value="ECO:0007669"/>
    <property type="project" value="UniProtKB-KW"/>
</dbReference>
<evidence type="ECO:0000256" key="3">
    <source>
        <dbReference type="ARBA" id="ARBA00019010"/>
    </source>
</evidence>
<keyword evidence="4" id="KW-0963">Cytoplasm</keyword>
<dbReference type="InterPro" id="IPR027417">
    <property type="entry name" value="P-loop_NTPase"/>
</dbReference>
<comment type="subcellular location">
    <subcellularLocation>
        <location evidence="1">Cytoplasm</location>
    </subcellularLocation>
</comment>
<sequence length="141" mass="15981">MNDHELNCGSLEELRGCARQLLDFAGGERVFLFYGEMGAGKTTFIQAICAELGVTAPVSSPTFALVNEYESPGGPIFHFDCYRLKNEQEAYDIGLEEYFDSGHYCLVEWPGKVESLLPEKHITIKMEVHKNLRKIKLRNFT</sequence>
<dbReference type="Proteomes" id="UP000295807">
    <property type="component" value="Unassembled WGS sequence"/>
</dbReference>
<gene>
    <name evidence="11" type="ORF">EDD80_10149</name>
</gene>
<evidence type="ECO:0000313" key="11">
    <source>
        <dbReference type="EMBL" id="TCS89852.1"/>
    </source>
</evidence>
<evidence type="ECO:0000256" key="2">
    <source>
        <dbReference type="ARBA" id="ARBA00007599"/>
    </source>
</evidence>
<dbReference type="GO" id="GO:0005737">
    <property type="term" value="C:cytoplasm"/>
    <property type="evidence" value="ECO:0007669"/>
    <property type="project" value="UniProtKB-SubCell"/>
</dbReference>
<comment type="caution">
    <text evidence="11">The sequence shown here is derived from an EMBL/GenBank/DDBJ whole genome shotgun (WGS) entry which is preliminary data.</text>
</comment>
<name>A0A4R3L083_9SPHI</name>
<evidence type="ECO:0000256" key="9">
    <source>
        <dbReference type="ARBA" id="ARBA00022842"/>
    </source>
</evidence>
<protein>
    <recommendedName>
        <fullName evidence="3">tRNA threonylcarbamoyladenosine biosynthesis protein TsaE</fullName>
    </recommendedName>
    <alternativeName>
        <fullName evidence="10">t(6)A37 threonylcarbamoyladenosine biosynthesis protein TsaE</fullName>
    </alternativeName>
</protein>
<proteinExistence type="inferred from homology"/>
<dbReference type="InterPro" id="IPR003442">
    <property type="entry name" value="T6A_TsaE"/>
</dbReference>
<evidence type="ECO:0000256" key="6">
    <source>
        <dbReference type="ARBA" id="ARBA00022723"/>
    </source>
</evidence>
<evidence type="ECO:0000313" key="12">
    <source>
        <dbReference type="Proteomes" id="UP000295807"/>
    </source>
</evidence>
<keyword evidence="5" id="KW-0819">tRNA processing</keyword>
<dbReference type="OrthoDB" id="9815896at2"/>